<dbReference type="AlphaFoldDB" id="A0AAW1H6Q1"/>
<keyword evidence="13" id="KW-1185">Reference proteome</keyword>
<dbReference type="GO" id="GO:0015031">
    <property type="term" value="P:protein transport"/>
    <property type="evidence" value="ECO:0007669"/>
    <property type="project" value="UniProtKB-KW"/>
</dbReference>
<name>A0AAW1H6Q1_SAPOF</name>
<comment type="subcellular location">
    <subcellularLocation>
        <location evidence="1">Endoplasmic reticulum membrane</location>
        <topology evidence="1">Multi-pass membrane protein</topology>
    </subcellularLocation>
</comment>
<evidence type="ECO:0000256" key="1">
    <source>
        <dbReference type="ARBA" id="ARBA00004477"/>
    </source>
</evidence>
<comment type="similarity">
    <text evidence="2">Belongs to the ERD2 family.</text>
</comment>
<keyword evidence="9 11" id="KW-0472">Membrane</keyword>
<evidence type="ECO:0000256" key="7">
    <source>
        <dbReference type="ARBA" id="ARBA00022927"/>
    </source>
</evidence>
<proteinExistence type="inferred from homology"/>
<evidence type="ECO:0000256" key="10">
    <source>
        <dbReference type="ARBA" id="ARBA00023170"/>
    </source>
</evidence>
<dbReference type="EMBL" id="JBDFQZ010000012">
    <property type="protein sequence ID" value="KAK9671643.1"/>
    <property type="molecule type" value="Genomic_DNA"/>
</dbReference>
<gene>
    <name evidence="12" type="ORF">RND81_12G044400</name>
</gene>
<dbReference type="PANTHER" id="PTHR10585">
    <property type="entry name" value="ER LUMEN PROTEIN RETAINING RECEPTOR"/>
    <property type="match status" value="1"/>
</dbReference>
<evidence type="ECO:0000313" key="12">
    <source>
        <dbReference type="EMBL" id="KAK9671643.1"/>
    </source>
</evidence>
<dbReference type="GO" id="GO:0016192">
    <property type="term" value="P:vesicle-mediated transport"/>
    <property type="evidence" value="ECO:0007669"/>
    <property type="project" value="UniProtKB-KW"/>
</dbReference>
<feature type="transmembrane region" description="Helical" evidence="11">
    <location>
        <begin position="166"/>
        <end position="187"/>
    </location>
</feature>
<keyword evidence="6" id="KW-0931">ER-Golgi transport</keyword>
<keyword evidence="8 11" id="KW-1133">Transmembrane helix</keyword>
<dbReference type="Proteomes" id="UP001443914">
    <property type="component" value="Unassembled WGS sequence"/>
</dbReference>
<keyword evidence="5" id="KW-0256">Endoplasmic reticulum</keyword>
<keyword evidence="4 11" id="KW-0812">Transmembrane</keyword>
<evidence type="ECO:0000256" key="4">
    <source>
        <dbReference type="ARBA" id="ARBA00022692"/>
    </source>
</evidence>
<keyword evidence="7" id="KW-0653">Protein transport</keyword>
<sequence>MGKEKKMVETPEAVRKIGRWVRNTSVREKVGLGAVVAVVSLILLKLFVKNHAHFYIAAQFAHAASILILVFKLSFSKTCAGLSLKSQELTAIHLALGILPSVGVRGFLFVALDVVSLVATLWVIYMIRFKLKSTYTKNLDNMPLYYVLVPCAIVSLIAHPRGYFNFVASWIWAFCMAVEAVAVLPQLRLIQNAEMVEPFTAHYVFALGIERFLGCANWIIKLIDTRGAHLFLIGQGHIWLLLALVCEVVQTFILADFCYYYVKSVMEGQSVMRLPSFV</sequence>
<feature type="transmembrane region" description="Helical" evidence="11">
    <location>
        <begin position="240"/>
        <end position="262"/>
    </location>
</feature>
<dbReference type="GO" id="GO:0005789">
    <property type="term" value="C:endoplasmic reticulum membrane"/>
    <property type="evidence" value="ECO:0007669"/>
    <property type="project" value="UniProtKB-SubCell"/>
</dbReference>
<evidence type="ECO:0000256" key="9">
    <source>
        <dbReference type="ARBA" id="ARBA00023136"/>
    </source>
</evidence>
<reference evidence="12" key="1">
    <citation type="submission" date="2024-03" db="EMBL/GenBank/DDBJ databases">
        <title>WGS assembly of Saponaria officinalis var. Norfolk2.</title>
        <authorList>
            <person name="Jenkins J."/>
            <person name="Shu S."/>
            <person name="Grimwood J."/>
            <person name="Barry K."/>
            <person name="Goodstein D."/>
            <person name="Schmutz J."/>
            <person name="Leebens-Mack J."/>
            <person name="Osbourn A."/>
        </authorList>
    </citation>
    <scope>NUCLEOTIDE SEQUENCE [LARGE SCALE GENOMIC DNA]</scope>
    <source>
        <strain evidence="12">JIC</strain>
    </source>
</reference>
<dbReference type="GO" id="GO:0046923">
    <property type="term" value="F:ER retention sequence binding"/>
    <property type="evidence" value="ECO:0007669"/>
    <property type="project" value="InterPro"/>
</dbReference>
<evidence type="ECO:0008006" key="14">
    <source>
        <dbReference type="Google" id="ProtNLM"/>
    </source>
</evidence>
<evidence type="ECO:0000256" key="11">
    <source>
        <dbReference type="SAM" id="Phobius"/>
    </source>
</evidence>
<dbReference type="InterPro" id="IPR000133">
    <property type="entry name" value="ER_ret_rcpt"/>
</dbReference>
<dbReference type="Pfam" id="PF00810">
    <property type="entry name" value="ER_lumen_recept"/>
    <property type="match status" value="1"/>
</dbReference>
<evidence type="ECO:0000256" key="2">
    <source>
        <dbReference type="ARBA" id="ARBA00010120"/>
    </source>
</evidence>
<keyword evidence="3" id="KW-0813">Transport</keyword>
<accession>A0AAW1H6Q1</accession>
<feature type="transmembrane region" description="Helical" evidence="11">
    <location>
        <begin position="30"/>
        <end position="48"/>
    </location>
</feature>
<evidence type="ECO:0000256" key="8">
    <source>
        <dbReference type="ARBA" id="ARBA00022989"/>
    </source>
</evidence>
<evidence type="ECO:0000256" key="6">
    <source>
        <dbReference type="ARBA" id="ARBA00022892"/>
    </source>
</evidence>
<evidence type="ECO:0000313" key="13">
    <source>
        <dbReference type="Proteomes" id="UP001443914"/>
    </source>
</evidence>
<organism evidence="12 13">
    <name type="scientific">Saponaria officinalis</name>
    <name type="common">Common soapwort</name>
    <name type="synonym">Lychnis saponaria</name>
    <dbReference type="NCBI Taxonomy" id="3572"/>
    <lineage>
        <taxon>Eukaryota</taxon>
        <taxon>Viridiplantae</taxon>
        <taxon>Streptophyta</taxon>
        <taxon>Embryophyta</taxon>
        <taxon>Tracheophyta</taxon>
        <taxon>Spermatophyta</taxon>
        <taxon>Magnoliopsida</taxon>
        <taxon>eudicotyledons</taxon>
        <taxon>Gunneridae</taxon>
        <taxon>Pentapetalae</taxon>
        <taxon>Caryophyllales</taxon>
        <taxon>Caryophyllaceae</taxon>
        <taxon>Caryophylleae</taxon>
        <taxon>Saponaria</taxon>
    </lineage>
</organism>
<feature type="transmembrane region" description="Helical" evidence="11">
    <location>
        <begin position="54"/>
        <end position="71"/>
    </location>
</feature>
<evidence type="ECO:0000256" key="5">
    <source>
        <dbReference type="ARBA" id="ARBA00022824"/>
    </source>
</evidence>
<feature type="transmembrane region" description="Helical" evidence="11">
    <location>
        <begin position="114"/>
        <end position="131"/>
    </location>
</feature>
<comment type="caution">
    <text evidence="12">The sequence shown here is derived from an EMBL/GenBank/DDBJ whole genome shotgun (WGS) entry which is preliminary data.</text>
</comment>
<dbReference type="GO" id="GO:0006621">
    <property type="term" value="P:protein retention in ER lumen"/>
    <property type="evidence" value="ECO:0007669"/>
    <property type="project" value="InterPro"/>
</dbReference>
<keyword evidence="10" id="KW-0675">Receptor</keyword>
<evidence type="ECO:0000256" key="3">
    <source>
        <dbReference type="ARBA" id="ARBA00022448"/>
    </source>
</evidence>
<feature type="transmembrane region" description="Helical" evidence="11">
    <location>
        <begin position="143"/>
        <end position="160"/>
    </location>
</feature>
<feature type="transmembrane region" description="Helical" evidence="11">
    <location>
        <begin position="199"/>
        <end position="220"/>
    </location>
</feature>
<protein>
    <recommendedName>
        <fullName evidence="14">ER lumen protein retaining receptor</fullName>
    </recommendedName>
</protein>
<dbReference type="PRINTS" id="PR00660">
    <property type="entry name" value="ERLUMENR"/>
</dbReference>